<gene>
    <name evidence="2" type="ORF">O181_076835</name>
</gene>
<protein>
    <submittedName>
        <fullName evidence="2">Uncharacterized protein</fullName>
    </submittedName>
</protein>
<dbReference type="AlphaFoldDB" id="A0A9Q3F9K5"/>
<evidence type="ECO:0000313" key="2">
    <source>
        <dbReference type="EMBL" id="MBW0537120.1"/>
    </source>
</evidence>
<dbReference type="OrthoDB" id="5552562at2759"/>
<feature type="region of interest" description="Disordered" evidence="1">
    <location>
        <begin position="51"/>
        <end position="114"/>
    </location>
</feature>
<proteinExistence type="predicted"/>
<organism evidence="2 3">
    <name type="scientific">Austropuccinia psidii MF-1</name>
    <dbReference type="NCBI Taxonomy" id="1389203"/>
    <lineage>
        <taxon>Eukaryota</taxon>
        <taxon>Fungi</taxon>
        <taxon>Dikarya</taxon>
        <taxon>Basidiomycota</taxon>
        <taxon>Pucciniomycotina</taxon>
        <taxon>Pucciniomycetes</taxon>
        <taxon>Pucciniales</taxon>
        <taxon>Sphaerophragmiaceae</taxon>
        <taxon>Austropuccinia</taxon>
    </lineage>
</organism>
<name>A0A9Q3F9K5_9BASI</name>
<dbReference type="Proteomes" id="UP000765509">
    <property type="component" value="Unassembled WGS sequence"/>
</dbReference>
<feature type="compositionally biased region" description="Basic residues" evidence="1">
    <location>
        <begin position="84"/>
        <end position="93"/>
    </location>
</feature>
<evidence type="ECO:0000313" key="3">
    <source>
        <dbReference type="Proteomes" id="UP000765509"/>
    </source>
</evidence>
<dbReference type="EMBL" id="AVOT02041766">
    <property type="protein sequence ID" value="MBW0537120.1"/>
    <property type="molecule type" value="Genomic_DNA"/>
</dbReference>
<reference evidence="2" key="1">
    <citation type="submission" date="2021-03" db="EMBL/GenBank/DDBJ databases">
        <title>Draft genome sequence of rust myrtle Austropuccinia psidii MF-1, a brazilian biotype.</title>
        <authorList>
            <person name="Quecine M.C."/>
            <person name="Pachon D.M.R."/>
            <person name="Bonatelli M.L."/>
            <person name="Correr F.H."/>
            <person name="Franceschini L.M."/>
            <person name="Leite T.F."/>
            <person name="Margarido G.R.A."/>
            <person name="Almeida C.A."/>
            <person name="Ferrarezi J.A."/>
            <person name="Labate C.A."/>
        </authorList>
    </citation>
    <scope>NUCLEOTIDE SEQUENCE</scope>
    <source>
        <strain evidence="2">MF-1</strain>
    </source>
</reference>
<comment type="caution">
    <text evidence="2">The sequence shown here is derived from an EMBL/GenBank/DDBJ whole genome shotgun (WGS) entry which is preliminary data.</text>
</comment>
<feature type="compositionally biased region" description="Basic and acidic residues" evidence="1">
    <location>
        <begin position="100"/>
        <end position="114"/>
    </location>
</feature>
<keyword evidence="3" id="KW-1185">Reference proteome</keyword>
<sequence length="128" mass="14828">MSRIEVWGEKPHLHAYRRGLTSRLLDQFASHPGKLLSLQKLVETTFELDNRYNERHKEKSSNKEKDSPVTGSNVFTPPHDSSSKKPHHKKNKNGKNFQVSKDKPHAALLNKDKKFIVSDKKRRIKECS</sequence>
<accession>A0A9Q3F9K5</accession>
<feature type="compositionally biased region" description="Basic and acidic residues" evidence="1">
    <location>
        <begin position="51"/>
        <end position="67"/>
    </location>
</feature>
<evidence type="ECO:0000256" key="1">
    <source>
        <dbReference type="SAM" id="MobiDB-lite"/>
    </source>
</evidence>